<reference evidence="2" key="1">
    <citation type="submission" date="2018-06" db="EMBL/GenBank/DDBJ databases">
        <authorList>
            <person name="Zhirakovskaya E."/>
        </authorList>
    </citation>
    <scope>NUCLEOTIDE SEQUENCE</scope>
</reference>
<feature type="region of interest" description="Disordered" evidence="1">
    <location>
        <begin position="165"/>
        <end position="197"/>
    </location>
</feature>
<protein>
    <submittedName>
        <fullName evidence="2">Uncharacterized protein</fullName>
    </submittedName>
</protein>
<evidence type="ECO:0000256" key="1">
    <source>
        <dbReference type="SAM" id="MobiDB-lite"/>
    </source>
</evidence>
<feature type="compositionally biased region" description="Basic residues" evidence="1">
    <location>
        <begin position="171"/>
        <end position="182"/>
    </location>
</feature>
<dbReference type="AlphaFoldDB" id="A0A3B0WPL0"/>
<name>A0A3B0WPL0_9ZZZZ</name>
<evidence type="ECO:0000313" key="2">
    <source>
        <dbReference type="EMBL" id="VAW46196.1"/>
    </source>
</evidence>
<sequence>MKIKSFITFVSFVAALSGFGLVYAVDGGMGSEESNNRQKASQLKTVFLSKETREKIDRQRMFYLNPVVEKKSVKLLPKGTGTSVAKKKRIYIPPKVNVSLVMVKPDGSRLVRVNDKYNRSPSKHIKMDFSNSTSKGVPVNVQGRTQVIPVGSTLFTRKNKIVKTYKSEQAKRKKAAPKSKQKAVKERLKQVQILKPK</sequence>
<proteinExistence type="predicted"/>
<dbReference type="EMBL" id="UOFC01000089">
    <property type="protein sequence ID" value="VAW46196.1"/>
    <property type="molecule type" value="Genomic_DNA"/>
</dbReference>
<accession>A0A3B0WPL0</accession>
<gene>
    <name evidence="2" type="ORF">MNBD_GAMMA03-1183</name>
</gene>
<organism evidence="2">
    <name type="scientific">hydrothermal vent metagenome</name>
    <dbReference type="NCBI Taxonomy" id="652676"/>
    <lineage>
        <taxon>unclassified sequences</taxon>
        <taxon>metagenomes</taxon>
        <taxon>ecological metagenomes</taxon>
    </lineage>
</organism>